<dbReference type="InterPro" id="IPR013114">
    <property type="entry name" value="FabA_FabZ"/>
</dbReference>
<evidence type="ECO:0000313" key="3">
    <source>
        <dbReference type="Proteomes" id="UP000051643"/>
    </source>
</evidence>
<dbReference type="EMBL" id="LKTP01000037">
    <property type="protein sequence ID" value="KRG27286.1"/>
    <property type="molecule type" value="Genomic_DNA"/>
</dbReference>
<evidence type="ECO:0000256" key="1">
    <source>
        <dbReference type="ARBA" id="ARBA00023239"/>
    </source>
</evidence>
<proteinExistence type="predicted"/>
<keyword evidence="1" id="KW-0456">Lyase</keyword>
<dbReference type="InterPro" id="IPR029069">
    <property type="entry name" value="HotDog_dom_sf"/>
</dbReference>
<protein>
    <submittedName>
        <fullName evidence="2">Hydroxymyristoyl-ACP dehydratase</fullName>
    </submittedName>
</protein>
<dbReference type="PANTHER" id="PTHR30272">
    <property type="entry name" value="3-HYDROXYACYL-[ACYL-CARRIER-PROTEIN] DEHYDRATASE"/>
    <property type="match status" value="1"/>
</dbReference>
<reference evidence="2" key="1">
    <citation type="submission" date="2015-10" db="EMBL/GenBank/DDBJ databases">
        <title>Draft genome sequence of Salegentibacter mishustinae KCTC 12263.</title>
        <authorList>
            <person name="Lin W."/>
            <person name="Zheng Q."/>
        </authorList>
    </citation>
    <scope>NUCLEOTIDE SEQUENCE [LARGE SCALE GENOMIC DNA]</scope>
    <source>
        <strain evidence="2">KCTC 12263</strain>
    </source>
</reference>
<dbReference type="STRING" id="270918.APR42_12355"/>
<gene>
    <name evidence="2" type="ORF">APR42_12355</name>
</gene>
<dbReference type="CDD" id="cd00493">
    <property type="entry name" value="FabA_FabZ"/>
    <property type="match status" value="1"/>
</dbReference>
<name>A0A0Q9Z380_9FLAO</name>
<dbReference type="Gene3D" id="3.10.129.10">
    <property type="entry name" value="Hotdog Thioesterase"/>
    <property type="match status" value="1"/>
</dbReference>
<dbReference type="AlphaFoldDB" id="A0A0Q9Z380"/>
<sequence>MNYKNILEKLPYTKPFLFVDELLKVNENSAEGRYTFPVDSFFYKGHFKNNPVTPGVILTECMAQIGVVSLGIFLLQDQVNESKEIELALSSSEVDFYLPVFPEETVKVVSEKLFFRFNKLKCEVRMYDKTEKLICRGKIAGMIKSKLTEDVSKQI</sequence>
<dbReference type="SUPFAM" id="SSF54637">
    <property type="entry name" value="Thioesterase/thiol ester dehydrase-isomerase"/>
    <property type="match status" value="1"/>
</dbReference>
<dbReference type="PANTHER" id="PTHR30272:SF1">
    <property type="entry name" value="3-HYDROXYACYL-[ACYL-CARRIER-PROTEIN] DEHYDRATASE"/>
    <property type="match status" value="1"/>
</dbReference>
<keyword evidence="3" id="KW-1185">Reference proteome</keyword>
<comment type="caution">
    <text evidence="2">The sequence shown here is derived from an EMBL/GenBank/DDBJ whole genome shotgun (WGS) entry which is preliminary data.</text>
</comment>
<dbReference type="RefSeq" id="WP_057483181.1">
    <property type="nucleotide sequence ID" value="NZ_BMWR01000007.1"/>
</dbReference>
<evidence type="ECO:0000313" key="2">
    <source>
        <dbReference type="EMBL" id="KRG27286.1"/>
    </source>
</evidence>
<dbReference type="Pfam" id="PF07977">
    <property type="entry name" value="FabA"/>
    <property type="match status" value="1"/>
</dbReference>
<dbReference type="OrthoDB" id="9772788at2"/>
<dbReference type="GO" id="GO:0016829">
    <property type="term" value="F:lyase activity"/>
    <property type="evidence" value="ECO:0007669"/>
    <property type="project" value="UniProtKB-KW"/>
</dbReference>
<dbReference type="Proteomes" id="UP000051643">
    <property type="component" value="Unassembled WGS sequence"/>
</dbReference>
<organism evidence="2 3">
    <name type="scientific">Salegentibacter mishustinae</name>
    <dbReference type="NCBI Taxonomy" id="270918"/>
    <lineage>
        <taxon>Bacteria</taxon>
        <taxon>Pseudomonadati</taxon>
        <taxon>Bacteroidota</taxon>
        <taxon>Flavobacteriia</taxon>
        <taxon>Flavobacteriales</taxon>
        <taxon>Flavobacteriaceae</taxon>
        <taxon>Salegentibacter</taxon>
    </lineage>
</organism>
<accession>A0A0Q9Z380</accession>